<name>A0A4U8V1T1_STECR</name>
<dbReference type="SUPFAM" id="SSF103473">
    <property type="entry name" value="MFS general substrate transporter"/>
    <property type="match status" value="1"/>
</dbReference>
<keyword evidence="2" id="KW-0812">Transmembrane</keyword>
<dbReference type="InterPro" id="IPR011701">
    <property type="entry name" value="MFS"/>
</dbReference>
<protein>
    <recommendedName>
        <fullName evidence="3">Major facilitator superfamily (MFS) profile domain-containing protein</fullName>
    </recommendedName>
</protein>
<feature type="transmembrane region" description="Helical" evidence="2">
    <location>
        <begin position="69"/>
        <end position="89"/>
    </location>
</feature>
<keyword evidence="2" id="KW-0472">Membrane</keyword>
<accession>A0A4U8V1T1</accession>
<dbReference type="GO" id="GO:0022857">
    <property type="term" value="F:transmembrane transporter activity"/>
    <property type="evidence" value="ECO:0007669"/>
    <property type="project" value="InterPro"/>
</dbReference>
<dbReference type="PANTHER" id="PTHR24002">
    <property type="entry name" value="SOLUTE CARRIER FAMILY 22 MEMBER 18"/>
    <property type="match status" value="1"/>
</dbReference>
<dbReference type="InterPro" id="IPR036259">
    <property type="entry name" value="MFS_trans_sf"/>
</dbReference>
<feature type="transmembrane region" description="Helical" evidence="2">
    <location>
        <begin position="245"/>
        <end position="262"/>
    </location>
</feature>
<feature type="transmembrane region" description="Helical" evidence="2">
    <location>
        <begin position="95"/>
        <end position="116"/>
    </location>
</feature>
<keyword evidence="2" id="KW-1133">Transmembrane helix</keyword>
<reference evidence="4 5" key="2">
    <citation type="journal article" date="2019" name="G3 (Bethesda)">
        <title>Hybrid Assembly of the Genome of the Entomopathogenic Nematode Steinernema carpocapsae Identifies the X-Chromosome.</title>
        <authorList>
            <person name="Serra L."/>
            <person name="Macchietto M."/>
            <person name="Macias-Munoz A."/>
            <person name="McGill C.J."/>
            <person name="Rodriguez I.M."/>
            <person name="Rodriguez B."/>
            <person name="Murad R."/>
            <person name="Mortazavi A."/>
        </authorList>
    </citation>
    <scope>NUCLEOTIDE SEQUENCE [LARGE SCALE GENOMIC DNA]</scope>
    <source>
        <strain evidence="4 5">ALL</strain>
    </source>
</reference>
<evidence type="ECO:0000259" key="3">
    <source>
        <dbReference type="PROSITE" id="PS50850"/>
    </source>
</evidence>
<dbReference type="EMBL" id="AZBU02000001">
    <property type="protein sequence ID" value="TMS39269.1"/>
    <property type="molecule type" value="Genomic_DNA"/>
</dbReference>
<dbReference type="OrthoDB" id="440553at2759"/>
<feature type="domain" description="Major facilitator superfamily (MFS) profile" evidence="3">
    <location>
        <begin position="32"/>
        <end position="414"/>
    </location>
</feature>
<organism evidence="4 5">
    <name type="scientific">Steinernema carpocapsae</name>
    <name type="common">Entomopathogenic nematode</name>
    <dbReference type="NCBI Taxonomy" id="34508"/>
    <lineage>
        <taxon>Eukaryota</taxon>
        <taxon>Metazoa</taxon>
        <taxon>Ecdysozoa</taxon>
        <taxon>Nematoda</taxon>
        <taxon>Chromadorea</taxon>
        <taxon>Rhabditida</taxon>
        <taxon>Tylenchina</taxon>
        <taxon>Panagrolaimomorpha</taxon>
        <taxon>Strongyloidoidea</taxon>
        <taxon>Steinernematidae</taxon>
        <taxon>Steinernema</taxon>
    </lineage>
</organism>
<dbReference type="EMBL" id="CM016762">
    <property type="protein sequence ID" value="TMS39269.1"/>
    <property type="molecule type" value="Genomic_DNA"/>
</dbReference>
<feature type="transmembrane region" description="Helical" evidence="2">
    <location>
        <begin position="303"/>
        <end position="323"/>
    </location>
</feature>
<evidence type="ECO:0000313" key="4">
    <source>
        <dbReference type="EMBL" id="TMS39269.1"/>
    </source>
</evidence>
<evidence type="ECO:0000256" key="1">
    <source>
        <dbReference type="ARBA" id="ARBA00004141"/>
    </source>
</evidence>
<feature type="transmembrane region" description="Helical" evidence="2">
    <location>
        <begin position="329"/>
        <end position="349"/>
    </location>
</feature>
<dbReference type="PANTHER" id="PTHR24002:SF3">
    <property type="entry name" value="SOLUTE CARRIER FAMILY 22 MEMBER 18"/>
    <property type="match status" value="1"/>
</dbReference>
<feature type="transmembrane region" description="Helical" evidence="2">
    <location>
        <begin position="185"/>
        <end position="201"/>
    </location>
</feature>
<dbReference type="Proteomes" id="UP000298663">
    <property type="component" value="Chromosome X"/>
</dbReference>
<dbReference type="PROSITE" id="PS50850">
    <property type="entry name" value="MFS"/>
    <property type="match status" value="1"/>
</dbReference>
<keyword evidence="5" id="KW-1185">Reference proteome</keyword>
<dbReference type="GO" id="GO:0016020">
    <property type="term" value="C:membrane"/>
    <property type="evidence" value="ECO:0007669"/>
    <property type="project" value="UniProtKB-SubCell"/>
</dbReference>
<gene>
    <name evidence="4" type="ORF">L596_005818</name>
</gene>
<dbReference type="Pfam" id="PF07690">
    <property type="entry name" value="MFS_1"/>
    <property type="match status" value="1"/>
</dbReference>
<feature type="transmembrane region" description="Helical" evidence="2">
    <location>
        <begin position="155"/>
        <end position="173"/>
    </location>
</feature>
<comment type="caution">
    <text evidence="4">The sequence shown here is derived from an EMBL/GenBank/DDBJ whole genome shotgun (WGS) entry which is preliminary data.</text>
</comment>
<dbReference type="GO" id="GO:0005635">
    <property type="term" value="C:nuclear envelope"/>
    <property type="evidence" value="ECO:0007669"/>
    <property type="project" value="TreeGrafter"/>
</dbReference>
<feature type="transmembrane region" description="Helical" evidence="2">
    <location>
        <begin position="34"/>
        <end position="57"/>
    </location>
</feature>
<dbReference type="AlphaFoldDB" id="A0A4U8V1T1"/>
<evidence type="ECO:0000313" key="5">
    <source>
        <dbReference type="Proteomes" id="UP000298663"/>
    </source>
</evidence>
<comment type="subcellular location">
    <subcellularLocation>
        <location evidence="1">Membrane</location>
        <topology evidence="1">Multi-pass membrane protein</topology>
    </subcellularLocation>
</comment>
<evidence type="ECO:0000256" key="2">
    <source>
        <dbReference type="SAM" id="Phobius"/>
    </source>
</evidence>
<feature type="transmembrane region" description="Helical" evidence="2">
    <location>
        <begin position="274"/>
        <end position="294"/>
    </location>
</feature>
<reference evidence="4 5" key="1">
    <citation type="journal article" date="2015" name="Genome Biol.">
        <title>Comparative genomics of Steinernema reveals deeply conserved gene regulatory networks.</title>
        <authorList>
            <person name="Dillman A.R."/>
            <person name="Macchietto M."/>
            <person name="Porter C.F."/>
            <person name="Rogers A."/>
            <person name="Williams B."/>
            <person name="Antoshechkin I."/>
            <person name="Lee M.M."/>
            <person name="Goodwin Z."/>
            <person name="Lu X."/>
            <person name="Lewis E.E."/>
            <person name="Goodrich-Blair H."/>
            <person name="Stock S.P."/>
            <person name="Adams B.J."/>
            <person name="Sternberg P.W."/>
            <person name="Mortazavi A."/>
        </authorList>
    </citation>
    <scope>NUCLEOTIDE SEQUENCE [LARGE SCALE GENOMIC DNA]</scope>
    <source>
        <strain evidence="4 5">ALL</strain>
    </source>
</reference>
<dbReference type="InterPro" id="IPR020846">
    <property type="entry name" value="MFS_dom"/>
</dbReference>
<proteinExistence type="predicted"/>
<sequence>MESEAKANGKMSQAAVERLVRIPFAGVGLKREIAITYLLSVLYNVAFFLQMMIIPYVSKQLKISDTDFGYVQTFFGFSQMIGGPLFGYYIKQNGIRQALSLCYAASLLSALMLLFSQNFTHMMISRIPCVFMHGQQAHQTLLSTYTSPGKERTNAFGRMGLTFGLGFMFAPVLSMLTSKLIHEKAPLIVAIFVASVSIVILKRTLNDIQITEDNEKTAERKFDIKTAVTTMQRPFVWNVFFKKNVVIAPMHGIFAILQVHMINKFALTQAGNSAIQMMTGVCIMCSTGFGIIWLRKHYREQTLMTIGTICFAFAYLQLIWFNYVWQFPLIMPCIAFGMSIVATVADSLLTAYVPENEHGVVLGVANSSNSLARTIAPAAAGYMLETYGFGIFGCMGLVCTAGVMLGNHFLPVPDAHGETEKPKEE</sequence>
<dbReference type="Gene3D" id="1.20.1250.20">
    <property type="entry name" value="MFS general substrate transporter like domains"/>
    <property type="match status" value="1"/>
</dbReference>